<accession>A0AAV3SWF0</accession>
<reference evidence="1" key="1">
    <citation type="journal article" date="2014" name="Int. J. Syst. Evol. Microbiol.">
        <title>Complete genome sequence of Corynebacterium casei LMG S-19264T (=DSM 44701T), isolated from a smear-ripened cheese.</title>
        <authorList>
            <consortium name="US DOE Joint Genome Institute (JGI-PGF)"/>
            <person name="Walter F."/>
            <person name="Albersmeier A."/>
            <person name="Kalinowski J."/>
            <person name="Ruckert C."/>
        </authorList>
    </citation>
    <scope>NUCLEOTIDE SEQUENCE</scope>
    <source>
        <strain evidence="1">JCM 14265</strain>
    </source>
</reference>
<sequence length="74" mass="8545">MADVYMSQAWGPPRATERLMTTYRRGGYVRGDDDGVERECNLCDWHCVADTYPALVGEYQAHLRSDHPRAWLRA</sequence>
<evidence type="ECO:0000313" key="2">
    <source>
        <dbReference type="Proteomes" id="UP001501425"/>
    </source>
</evidence>
<gene>
    <name evidence="1" type="ORF">GCM10008994_29350</name>
</gene>
<comment type="caution">
    <text evidence="1">The sequence shown here is derived from an EMBL/GenBank/DDBJ whole genome shotgun (WGS) entry which is preliminary data.</text>
</comment>
<dbReference type="Proteomes" id="UP001501425">
    <property type="component" value="Unassembled WGS sequence"/>
</dbReference>
<evidence type="ECO:0000313" key="1">
    <source>
        <dbReference type="EMBL" id="GAA0552480.1"/>
    </source>
</evidence>
<protein>
    <submittedName>
        <fullName evidence="1">Uncharacterized protein</fullName>
    </submittedName>
</protein>
<name>A0AAV3SWF0_9EURY</name>
<dbReference type="EMBL" id="BAAADQ010000015">
    <property type="protein sequence ID" value="GAA0552480.1"/>
    <property type="molecule type" value="Genomic_DNA"/>
</dbReference>
<proteinExistence type="predicted"/>
<dbReference type="AlphaFoldDB" id="A0AAV3SWF0"/>
<organism evidence="1 2">
    <name type="scientific">Halorubrum ejinorense</name>
    <dbReference type="NCBI Taxonomy" id="425309"/>
    <lineage>
        <taxon>Archaea</taxon>
        <taxon>Methanobacteriati</taxon>
        <taxon>Methanobacteriota</taxon>
        <taxon>Stenosarchaea group</taxon>
        <taxon>Halobacteria</taxon>
        <taxon>Halobacteriales</taxon>
        <taxon>Haloferacaceae</taxon>
        <taxon>Halorubrum</taxon>
    </lineage>
</organism>
<reference evidence="1" key="2">
    <citation type="submission" date="2023-12" db="EMBL/GenBank/DDBJ databases">
        <authorList>
            <person name="Sun Q."/>
            <person name="Inoue M."/>
        </authorList>
    </citation>
    <scope>NUCLEOTIDE SEQUENCE</scope>
    <source>
        <strain evidence="1">JCM 14265</strain>
    </source>
</reference>